<organism evidence="1 2">
    <name type="scientific">Flemingia macrophylla</name>
    <dbReference type="NCBI Taxonomy" id="520843"/>
    <lineage>
        <taxon>Eukaryota</taxon>
        <taxon>Viridiplantae</taxon>
        <taxon>Streptophyta</taxon>
        <taxon>Embryophyta</taxon>
        <taxon>Tracheophyta</taxon>
        <taxon>Spermatophyta</taxon>
        <taxon>Magnoliopsida</taxon>
        <taxon>eudicotyledons</taxon>
        <taxon>Gunneridae</taxon>
        <taxon>Pentapetalae</taxon>
        <taxon>rosids</taxon>
        <taxon>fabids</taxon>
        <taxon>Fabales</taxon>
        <taxon>Fabaceae</taxon>
        <taxon>Papilionoideae</taxon>
        <taxon>50 kb inversion clade</taxon>
        <taxon>NPAAA clade</taxon>
        <taxon>indigoferoid/millettioid clade</taxon>
        <taxon>Phaseoleae</taxon>
        <taxon>Flemingia</taxon>
    </lineage>
</organism>
<dbReference type="Proteomes" id="UP001603857">
    <property type="component" value="Unassembled WGS sequence"/>
</dbReference>
<accession>A0ABD1L5B5</accession>
<comment type="caution">
    <text evidence="1">The sequence shown here is derived from an EMBL/GenBank/DDBJ whole genome shotgun (WGS) entry which is preliminary data.</text>
</comment>
<proteinExistence type="predicted"/>
<dbReference type="AlphaFoldDB" id="A0ABD1L5B5"/>
<evidence type="ECO:0000313" key="1">
    <source>
        <dbReference type="EMBL" id="KAL2318703.1"/>
    </source>
</evidence>
<name>A0ABD1L5B5_9FABA</name>
<sequence length="56" mass="6888">MRQQVQMTVTVPSVASRFHIFWFRTLSDLFQAFFNWHDYFLLGRYLKIECQISVER</sequence>
<evidence type="ECO:0000313" key="2">
    <source>
        <dbReference type="Proteomes" id="UP001603857"/>
    </source>
</evidence>
<protein>
    <submittedName>
        <fullName evidence="1">Uncharacterized protein</fullName>
    </submittedName>
</protein>
<gene>
    <name evidence="1" type="ORF">Fmac_032579</name>
</gene>
<dbReference type="EMBL" id="JBGMDY010000011">
    <property type="protein sequence ID" value="KAL2318703.1"/>
    <property type="molecule type" value="Genomic_DNA"/>
</dbReference>
<reference evidence="1 2" key="1">
    <citation type="submission" date="2024-08" db="EMBL/GenBank/DDBJ databases">
        <title>Insights into the chromosomal genome structure of Flemingia macrophylla.</title>
        <authorList>
            <person name="Ding Y."/>
            <person name="Zhao Y."/>
            <person name="Bi W."/>
            <person name="Wu M."/>
            <person name="Zhao G."/>
            <person name="Gong Y."/>
            <person name="Li W."/>
            <person name="Zhang P."/>
        </authorList>
    </citation>
    <scope>NUCLEOTIDE SEQUENCE [LARGE SCALE GENOMIC DNA]</scope>
    <source>
        <strain evidence="1">DYQJB</strain>
        <tissue evidence="1">Leaf</tissue>
    </source>
</reference>
<keyword evidence="2" id="KW-1185">Reference proteome</keyword>